<dbReference type="InterPro" id="IPR024726">
    <property type="entry name" value="FhuF_C"/>
</dbReference>
<evidence type="ECO:0000256" key="1">
    <source>
        <dbReference type="SAM" id="MobiDB-lite"/>
    </source>
</evidence>
<evidence type="ECO:0000259" key="2">
    <source>
        <dbReference type="Pfam" id="PF11575"/>
    </source>
</evidence>
<sequence>MTASSTRPVPAPCAPRTTEAHTPAAAPDPTTPCAPSYHRLTGLTPTLSVRCAPPPSGDGWLTAADLAERPAAVRDLVAVDARQGLARYGRPLRPDVAAGFGLHRAVWPLSLLFTVPWFLERRVPLLGPGDVALRRGNAAVELTVRPAAFVCLPDDPAAASPATAPAARTAAVRTVAVRTAPDETALAAELRCALGAFLDPLLAAFRPQVRRGPRVLWAMATDAVVEGLCYAGGLLGEPERARAELSALLAPDDRAPTDPAPADRAPAGRAPAGPTPAHAPGAPGRPAPAPAPFTPGAGFATPAPGRGGAPGAPSGGGAPDATARARASCCLVYTAAPEDMCAGCPRVTRG</sequence>
<protein>
    <submittedName>
        <fullName evidence="3">(2Fe-2S)-binding protein</fullName>
    </submittedName>
</protein>
<feature type="domain" description="Ferric siderophore reductase C-terminal" evidence="2">
    <location>
        <begin position="326"/>
        <end position="346"/>
    </location>
</feature>
<feature type="region of interest" description="Disordered" evidence="1">
    <location>
        <begin position="1"/>
        <end position="32"/>
    </location>
</feature>
<name>A0AB39TQV1_9ACTN</name>
<dbReference type="GO" id="GO:0051537">
    <property type="term" value="F:2 iron, 2 sulfur cluster binding"/>
    <property type="evidence" value="ECO:0007669"/>
    <property type="project" value="InterPro"/>
</dbReference>
<dbReference type="Pfam" id="PF11575">
    <property type="entry name" value="FhuF_C"/>
    <property type="match status" value="1"/>
</dbReference>
<feature type="compositionally biased region" description="Low complexity" evidence="1">
    <location>
        <begin position="260"/>
        <end position="282"/>
    </location>
</feature>
<feature type="compositionally biased region" description="Low complexity" evidence="1">
    <location>
        <begin position="14"/>
        <end position="32"/>
    </location>
</feature>
<gene>
    <name evidence="3" type="ORF">AB2U05_25625</name>
</gene>
<feature type="compositionally biased region" description="Pro residues" evidence="1">
    <location>
        <begin position="283"/>
        <end position="293"/>
    </location>
</feature>
<reference evidence="3" key="1">
    <citation type="submission" date="2024-07" db="EMBL/GenBank/DDBJ databases">
        <authorList>
            <person name="Yu S.T."/>
        </authorList>
    </citation>
    <scope>NUCLEOTIDE SEQUENCE</scope>
    <source>
        <strain evidence="3">Y1</strain>
    </source>
</reference>
<dbReference type="RefSeq" id="WP_369184361.1">
    <property type="nucleotide sequence ID" value="NZ_CP163445.1"/>
</dbReference>
<evidence type="ECO:0000313" key="3">
    <source>
        <dbReference type="EMBL" id="XDQ81607.1"/>
    </source>
</evidence>
<proteinExistence type="predicted"/>
<dbReference type="AlphaFoldDB" id="A0AB39TQV1"/>
<dbReference type="EMBL" id="CP163445">
    <property type="protein sequence ID" value="XDQ81607.1"/>
    <property type="molecule type" value="Genomic_DNA"/>
</dbReference>
<feature type="compositionally biased region" description="Low complexity" evidence="1">
    <location>
        <begin position="294"/>
        <end position="304"/>
    </location>
</feature>
<accession>A0AB39TQV1</accession>
<feature type="compositionally biased region" description="Gly residues" evidence="1">
    <location>
        <begin position="305"/>
        <end position="318"/>
    </location>
</feature>
<organism evidence="3">
    <name type="scientific">Streptomyces sp. Y1</name>
    <dbReference type="NCBI Taxonomy" id="3238634"/>
    <lineage>
        <taxon>Bacteria</taxon>
        <taxon>Bacillati</taxon>
        <taxon>Actinomycetota</taxon>
        <taxon>Actinomycetes</taxon>
        <taxon>Kitasatosporales</taxon>
        <taxon>Streptomycetaceae</taxon>
        <taxon>Streptomyces</taxon>
    </lineage>
</organism>
<feature type="region of interest" description="Disordered" evidence="1">
    <location>
        <begin position="250"/>
        <end position="321"/>
    </location>
</feature>